<organism evidence="4 5">
    <name type="scientific">Nocardioides euryhalodurans</name>
    <dbReference type="NCBI Taxonomy" id="2518370"/>
    <lineage>
        <taxon>Bacteria</taxon>
        <taxon>Bacillati</taxon>
        <taxon>Actinomycetota</taxon>
        <taxon>Actinomycetes</taxon>
        <taxon>Propionibacteriales</taxon>
        <taxon>Nocardioidaceae</taxon>
        <taxon>Nocardioides</taxon>
    </lineage>
</organism>
<evidence type="ECO:0000256" key="1">
    <source>
        <dbReference type="SAM" id="MobiDB-lite"/>
    </source>
</evidence>
<dbReference type="Proteomes" id="UP000294894">
    <property type="component" value="Chromosome"/>
</dbReference>
<evidence type="ECO:0000313" key="5">
    <source>
        <dbReference type="Proteomes" id="UP000294894"/>
    </source>
</evidence>
<feature type="signal peptide" evidence="2">
    <location>
        <begin position="1"/>
        <end position="20"/>
    </location>
</feature>
<dbReference type="KEGG" id="noy:EXE57_07980"/>
<keyword evidence="5" id="KW-1185">Reference proteome</keyword>
<evidence type="ECO:0000259" key="3">
    <source>
        <dbReference type="Pfam" id="PF09992"/>
    </source>
</evidence>
<dbReference type="Pfam" id="PF09992">
    <property type="entry name" value="NAGPA"/>
    <property type="match status" value="1"/>
</dbReference>
<dbReference type="PANTHER" id="PTHR40446">
    <property type="entry name" value="N-ACETYLGLUCOSAMINE-1-PHOSPHODIESTER ALPHA-N-ACETYLGLUCOSAMINIDASE"/>
    <property type="match status" value="1"/>
</dbReference>
<dbReference type="InterPro" id="IPR018711">
    <property type="entry name" value="NAGPA"/>
</dbReference>
<sequence length="410" mass="43981">MLSRIGLACVALGLTAVSLAILPDDPGPDPSGDRGSLSGRSGDQPRQTSDGLPGEIARDLRPGVSTRPRVSGVRERTLAPGVSYRRWDRTDRRGRFRSYLVTVDLAKKGVRLDYATGSTVASRGALTALLRRDEGVVAGINGGFFDIDDTGAPLGVGRDRERGFLHAAKYTWKNTFTIARDGTTRIGPVTMQASIAERPMLEITNVNSPRVREGRVGIYTRAWGRTSGYSVTDGQRRNVRMVVVRDGVVVSRSTRLPRDRRIRGTVLIGRGPGAEQLARLRVGAPATVAWGIPESYDVALGGESVLLRQGRVRVSDDVYLHPRTAIGIDRDTGRILLLVVDGRQDHSRGLTMVELARLMRRLGAETALNLDGGGSSTLAGLTGAGRLRVLSSPSDGAQRPIPDGLAVLVG</sequence>
<dbReference type="OrthoDB" id="9809781at2"/>
<gene>
    <name evidence="4" type="ORF">EXE57_07980</name>
</gene>
<feature type="compositionally biased region" description="Low complexity" evidence="1">
    <location>
        <begin position="33"/>
        <end position="42"/>
    </location>
</feature>
<accession>A0A4P7GJY8</accession>
<dbReference type="PANTHER" id="PTHR40446:SF2">
    <property type="entry name" value="N-ACETYLGLUCOSAMINE-1-PHOSPHODIESTER ALPHA-N-ACETYLGLUCOSAMINIDASE"/>
    <property type="match status" value="1"/>
</dbReference>
<dbReference type="RefSeq" id="WP_135076097.1">
    <property type="nucleotide sequence ID" value="NZ_CP038267.1"/>
</dbReference>
<feature type="chain" id="PRO_5020797082" evidence="2">
    <location>
        <begin position="21"/>
        <end position="410"/>
    </location>
</feature>
<reference evidence="4 5" key="1">
    <citation type="submission" date="2019-03" db="EMBL/GenBank/DDBJ databases">
        <title>Three New Species of Nocardioides, Nocardioides euryhalodurans sp. nov., Nocardioides seonyuensis sp. nov. and Nocardioides eburneoflavus sp. nov., Iolated from Soil.</title>
        <authorList>
            <person name="Roh S.G."/>
            <person name="Lee C."/>
            <person name="Kim M.-K."/>
            <person name="Kim S.B."/>
        </authorList>
    </citation>
    <scope>NUCLEOTIDE SEQUENCE [LARGE SCALE GENOMIC DNA]</scope>
    <source>
        <strain evidence="4 5">MMS17-SY117</strain>
    </source>
</reference>
<keyword evidence="4" id="KW-0378">Hydrolase</keyword>
<proteinExistence type="predicted"/>
<evidence type="ECO:0000256" key="2">
    <source>
        <dbReference type="SAM" id="SignalP"/>
    </source>
</evidence>
<evidence type="ECO:0000313" key="4">
    <source>
        <dbReference type="EMBL" id="QBR92233.1"/>
    </source>
</evidence>
<name>A0A4P7GJY8_9ACTN</name>
<keyword evidence="2" id="KW-0732">Signal</keyword>
<protein>
    <submittedName>
        <fullName evidence="4">Phosphodiester glycosidase family protein</fullName>
    </submittedName>
</protein>
<dbReference type="EMBL" id="CP038267">
    <property type="protein sequence ID" value="QBR92233.1"/>
    <property type="molecule type" value="Genomic_DNA"/>
</dbReference>
<keyword evidence="4" id="KW-0326">Glycosidase</keyword>
<dbReference type="AlphaFoldDB" id="A0A4P7GJY8"/>
<dbReference type="GO" id="GO:0016798">
    <property type="term" value="F:hydrolase activity, acting on glycosyl bonds"/>
    <property type="evidence" value="ECO:0007669"/>
    <property type="project" value="UniProtKB-KW"/>
</dbReference>
<feature type="domain" description="Phosphodiester glycosidase" evidence="3">
    <location>
        <begin position="235"/>
        <end position="407"/>
    </location>
</feature>
<feature type="region of interest" description="Disordered" evidence="1">
    <location>
        <begin position="24"/>
        <end position="72"/>
    </location>
</feature>